<name>A0A923NMG6_9FIRM</name>
<dbReference type="AlphaFoldDB" id="A0A923NMG6"/>
<gene>
    <name evidence="2" type="ORF">H9L42_13210</name>
</gene>
<reference evidence="2" key="1">
    <citation type="submission" date="2020-08" db="EMBL/GenBank/DDBJ databases">
        <title>Genome public.</title>
        <authorList>
            <person name="Liu C."/>
            <person name="Sun Q."/>
        </authorList>
    </citation>
    <scope>NUCLEOTIDE SEQUENCE</scope>
    <source>
        <strain evidence="2">BX12</strain>
    </source>
</reference>
<evidence type="ECO:0000256" key="1">
    <source>
        <dbReference type="SAM" id="MobiDB-lite"/>
    </source>
</evidence>
<dbReference type="Proteomes" id="UP000602647">
    <property type="component" value="Unassembled WGS sequence"/>
</dbReference>
<keyword evidence="3" id="KW-1185">Reference proteome</keyword>
<dbReference type="RefSeq" id="WP_187303879.1">
    <property type="nucleotide sequence ID" value="NZ_CBCTON010000044.1"/>
</dbReference>
<evidence type="ECO:0000313" key="3">
    <source>
        <dbReference type="Proteomes" id="UP000602647"/>
    </source>
</evidence>
<sequence>MKRQAVWMEVREKYNVYMKSKRWEFWKAKKRKGKNRYKKVSKWRENNENKEKY</sequence>
<comment type="caution">
    <text evidence="2">The sequence shown here is derived from an EMBL/GenBank/DDBJ whole genome shotgun (WGS) entry which is preliminary data.</text>
</comment>
<accession>A0A923NMG6</accession>
<protein>
    <submittedName>
        <fullName evidence="2">Uncharacterized protein</fullName>
    </submittedName>
</protein>
<dbReference type="EMBL" id="JACRYT010000018">
    <property type="protein sequence ID" value="MBC6680782.1"/>
    <property type="molecule type" value="Genomic_DNA"/>
</dbReference>
<feature type="compositionally biased region" description="Basic and acidic residues" evidence="1">
    <location>
        <begin position="42"/>
        <end position="53"/>
    </location>
</feature>
<proteinExistence type="predicted"/>
<feature type="compositionally biased region" description="Basic residues" evidence="1">
    <location>
        <begin position="32"/>
        <end position="41"/>
    </location>
</feature>
<feature type="region of interest" description="Disordered" evidence="1">
    <location>
        <begin position="32"/>
        <end position="53"/>
    </location>
</feature>
<organism evidence="2 3">
    <name type="scientific">Zhenpiania hominis</name>
    <dbReference type="NCBI Taxonomy" id="2763644"/>
    <lineage>
        <taxon>Bacteria</taxon>
        <taxon>Bacillati</taxon>
        <taxon>Bacillota</taxon>
        <taxon>Clostridia</taxon>
        <taxon>Peptostreptococcales</taxon>
        <taxon>Anaerovoracaceae</taxon>
        <taxon>Zhenpiania</taxon>
    </lineage>
</organism>
<evidence type="ECO:0000313" key="2">
    <source>
        <dbReference type="EMBL" id="MBC6680782.1"/>
    </source>
</evidence>